<dbReference type="AlphaFoldDB" id="A0A932GQE4"/>
<organism evidence="2 3">
    <name type="scientific">Tectimicrobiota bacterium</name>
    <dbReference type="NCBI Taxonomy" id="2528274"/>
    <lineage>
        <taxon>Bacteria</taxon>
        <taxon>Pseudomonadati</taxon>
        <taxon>Nitrospinota/Tectimicrobiota group</taxon>
        <taxon>Candidatus Tectimicrobiota</taxon>
    </lineage>
</organism>
<protein>
    <submittedName>
        <fullName evidence="2">Dual specificity protein phosphatase family protein</fullName>
    </submittedName>
</protein>
<reference evidence="2" key="1">
    <citation type="submission" date="2020-07" db="EMBL/GenBank/DDBJ databases">
        <title>Huge and variable diversity of episymbiotic CPR bacteria and DPANN archaea in groundwater ecosystems.</title>
        <authorList>
            <person name="He C.Y."/>
            <person name="Keren R."/>
            <person name="Whittaker M."/>
            <person name="Farag I.F."/>
            <person name="Doudna J."/>
            <person name="Cate J.H.D."/>
            <person name="Banfield J.F."/>
        </authorList>
    </citation>
    <scope>NUCLEOTIDE SEQUENCE</scope>
    <source>
        <strain evidence="2">NC_groundwater_717_Ag_S-0.2um_59_8</strain>
    </source>
</reference>
<sequence length="111" mass="12481">MNRSFSVAVTPARKIWKHFARKDSRCWVSLLREQEQPPRYDVDRVLALGYARRNIPVRDFQPPSLAQLGEFVDFVSHLRAGSKIVIHCEAGVGRTGTFAAAYWIGKGLPAA</sequence>
<gene>
    <name evidence="2" type="ORF">HYY65_09615</name>
</gene>
<evidence type="ECO:0000313" key="3">
    <source>
        <dbReference type="Proteomes" id="UP000741360"/>
    </source>
</evidence>
<comment type="caution">
    <text evidence="2">The sequence shown here is derived from an EMBL/GenBank/DDBJ whole genome shotgun (WGS) entry which is preliminary data.</text>
</comment>
<dbReference type="InterPro" id="IPR000387">
    <property type="entry name" value="Tyr_Pase_dom"/>
</dbReference>
<dbReference type="PANTHER" id="PTHR23339">
    <property type="entry name" value="TYROSINE SPECIFIC PROTEIN PHOSPHATASE AND DUAL SPECIFICITY PROTEIN PHOSPHATASE"/>
    <property type="match status" value="1"/>
</dbReference>
<evidence type="ECO:0000259" key="1">
    <source>
        <dbReference type="PROSITE" id="PS50056"/>
    </source>
</evidence>
<proteinExistence type="predicted"/>
<accession>A0A932GQE4</accession>
<dbReference type="PROSITE" id="PS50056">
    <property type="entry name" value="TYR_PHOSPHATASE_2"/>
    <property type="match status" value="1"/>
</dbReference>
<evidence type="ECO:0000313" key="2">
    <source>
        <dbReference type="EMBL" id="MBI3015297.1"/>
    </source>
</evidence>
<dbReference type="PROSITE" id="PS00383">
    <property type="entry name" value="TYR_PHOSPHATASE_1"/>
    <property type="match status" value="1"/>
</dbReference>
<feature type="domain" description="Tyrosine specific protein phosphatases" evidence="1">
    <location>
        <begin position="69"/>
        <end position="111"/>
    </location>
</feature>
<dbReference type="InterPro" id="IPR016130">
    <property type="entry name" value="Tyr_Pase_AS"/>
</dbReference>
<dbReference type="InterPro" id="IPR029021">
    <property type="entry name" value="Prot-tyrosine_phosphatase-like"/>
</dbReference>
<dbReference type="InterPro" id="IPR050561">
    <property type="entry name" value="PTP"/>
</dbReference>
<dbReference type="Proteomes" id="UP000741360">
    <property type="component" value="Unassembled WGS sequence"/>
</dbReference>
<dbReference type="Pfam" id="PF22785">
    <property type="entry name" value="Tc-R-P"/>
    <property type="match status" value="1"/>
</dbReference>
<dbReference type="EMBL" id="JACPSX010000182">
    <property type="protein sequence ID" value="MBI3015297.1"/>
    <property type="molecule type" value="Genomic_DNA"/>
</dbReference>
<dbReference type="SUPFAM" id="SSF52799">
    <property type="entry name" value="(Phosphotyrosine protein) phosphatases II"/>
    <property type="match status" value="1"/>
</dbReference>
<name>A0A932GQE4_UNCTE</name>
<dbReference type="Gene3D" id="3.90.190.10">
    <property type="entry name" value="Protein tyrosine phosphatase superfamily"/>
    <property type="match status" value="1"/>
</dbReference>